<dbReference type="EMBL" id="JAKFFV010000004">
    <property type="protein sequence ID" value="MCF2498162.1"/>
    <property type="molecule type" value="Genomic_DNA"/>
</dbReference>
<dbReference type="Proteomes" id="UP001139411">
    <property type="component" value="Unassembled WGS sequence"/>
</dbReference>
<accession>A0A9X1QCX2</accession>
<evidence type="ECO:0000313" key="5">
    <source>
        <dbReference type="Proteomes" id="UP001139411"/>
    </source>
</evidence>
<dbReference type="InterPro" id="IPR049492">
    <property type="entry name" value="BD-FAE-like_dom"/>
</dbReference>
<feature type="signal peptide" evidence="2">
    <location>
        <begin position="1"/>
        <end position="25"/>
    </location>
</feature>
<feature type="chain" id="PRO_5040979180" evidence="2">
    <location>
        <begin position="26"/>
        <end position="302"/>
    </location>
</feature>
<name>A0A9X1QCX2_9BACT</name>
<reference evidence="4" key="1">
    <citation type="submission" date="2022-01" db="EMBL/GenBank/DDBJ databases">
        <title>Novel species in genus Dyadobacter.</title>
        <authorList>
            <person name="Ma C."/>
        </authorList>
    </citation>
    <scope>NUCLEOTIDE SEQUENCE</scope>
    <source>
        <strain evidence="4">CY357</strain>
    </source>
</reference>
<comment type="caution">
    <text evidence="4">The sequence shown here is derived from an EMBL/GenBank/DDBJ whole genome shotgun (WGS) entry which is preliminary data.</text>
</comment>
<sequence length="302" mass="33453">MKLKYISITLLTLGLSLILRFTAEAQTSEEKPLWPAGITDNPVKYATGEEVVNFDVNPQSLSKKNRVFRKVSVPTYVLHLPPPGKETGVAVVICPGGGFVDNWFDREGTDLALWLKERGVASLVLKYRLNNRDSTKNFVIPRETYFAAAFDDAKQAIITLRNDAAKLKIDPNKIGIAGFSAGGTLAVELAATDEINDGTGKVSWKPNFAGLFYAAFLKNYMVRKESCPPVFLINAHDDKLTTASKCVDFYSSLLKAEIPAEMHIYNKGSHGFAMDFAKGETLKYWPESFLGWLTDIGMVQKK</sequence>
<evidence type="ECO:0000256" key="1">
    <source>
        <dbReference type="ARBA" id="ARBA00022801"/>
    </source>
</evidence>
<dbReference type="PANTHER" id="PTHR48081:SF6">
    <property type="entry name" value="PEPTIDASE S9 PROLYL OLIGOPEPTIDASE CATALYTIC DOMAIN-CONTAINING PROTEIN"/>
    <property type="match status" value="1"/>
</dbReference>
<dbReference type="GO" id="GO:0016787">
    <property type="term" value="F:hydrolase activity"/>
    <property type="evidence" value="ECO:0007669"/>
    <property type="project" value="UniProtKB-KW"/>
</dbReference>
<gene>
    <name evidence="4" type="ORF">L0661_07595</name>
</gene>
<dbReference type="InterPro" id="IPR050300">
    <property type="entry name" value="GDXG_lipolytic_enzyme"/>
</dbReference>
<evidence type="ECO:0000256" key="2">
    <source>
        <dbReference type="SAM" id="SignalP"/>
    </source>
</evidence>
<organism evidence="4 5">
    <name type="scientific">Dyadobacter chenhuakuii</name>
    <dbReference type="NCBI Taxonomy" id="2909339"/>
    <lineage>
        <taxon>Bacteria</taxon>
        <taxon>Pseudomonadati</taxon>
        <taxon>Bacteroidota</taxon>
        <taxon>Cytophagia</taxon>
        <taxon>Cytophagales</taxon>
        <taxon>Spirosomataceae</taxon>
        <taxon>Dyadobacter</taxon>
    </lineage>
</organism>
<dbReference type="AlphaFoldDB" id="A0A9X1QCX2"/>
<dbReference type="Gene3D" id="3.40.50.1820">
    <property type="entry name" value="alpha/beta hydrolase"/>
    <property type="match status" value="1"/>
</dbReference>
<dbReference type="SUPFAM" id="SSF53474">
    <property type="entry name" value="alpha/beta-Hydrolases"/>
    <property type="match status" value="1"/>
</dbReference>
<keyword evidence="2" id="KW-0732">Signal</keyword>
<dbReference type="PANTHER" id="PTHR48081">
    <property type="entry name" value="AB HYDROLASE SUPERFAMILY PROTEIN C4A8.06C"/>
    <property type="match status" value="1"/>
</dbReference>
<dbReference type="RefSeq" id="WP_235177346.1">
    <property type="nucleotide sequence ID" value="NZ_JAKFFV010000004.1"/>
</dbReference>
<dbReference type="Pfam" id="PF20434">
    <property type="entry name" value="BD-FAE"/>
    <property type="match status" value="1"/>
</dbReference>
<keyword evidence="1 4" id="KW-0378">Hydrolase</keyword>
<evidence type="ECO:0000313" key="4">
    <source>
        <dbReference type="EMBL" id="MCF2498162.1"/>
    </source>
</evidence>
<dbReference type="InterPro" id="IPR029058">
    <property type="entry name" value="AB_hydrolase_fold"/>
</dbReference>
<protein>
    <submittedName>
        <fullName evidence="4">Alpha/beta hydrolase</fullName>
    </submittedName>
</protein>
<proteinExistence type="predicted"/>
<feature type="domain" description="BD-FAE-like" evidence="3">
    <location>
        <begin position="79"/>
        <end position="194"/>
    </location>
</feature>
<evidence type="ECO:0000259" key="3">
    <source>
        <dbReference type="Pfam" id="PF20434"/>
    </source>
</evidence>